<dbReference type="EMBL" id="FMZQ01000005">
    <property type="protein sequence ID" value="SDC69249.1"/>
    <property type="molecule type" value="Genomic_DNA"/>
</dbReference>
<dbReference type="Proteomes" id="UP000199467">
    <property type="component" value="Unassembled WGS sequence"/>
</dbReference>
<gene>
    <name evidence="2" type="ORF">SAMN05216576_105207</name>
</gene>
<keyword evidence="3" id="KW-1185">Reference proteome</keyword>
<name>A0A1G6NNC8_9GAMM</name>
<reference evidence="3" key="1">
    <citation type="submission" date="2016-10" db="EMBL/GenBank/DDBJ databases">
        <authorList>
            <person name="Varghese N."/>
            <person name="Submissions S."/>
        </authorList>
    </citation>
    <scope>NUCLEOTIDE SEQUENCE [LARGE SCALE GENOMIC DNA]</scope>
    <source>
        <strain evidence="3">DSM 26382</strain>
    </source>
</reference>
<evidence type="ECO:0000313" key="2">
    <source>
        <dbReference type="EMBL" id="SDC69249.1"/>
    </source>
</evidence>
<dbReference type="SUPFAM" id="SSF53850">
    <property type="entry name" value="Periplasmic binding protein-like II"/>
    <property type="match status" value="1"/>
</dbReference>
<dbReference type="InterPro" id="IPR001638">
    <property type="entry name" value="Solute-binding_3/MltF_N"/>
</dbReference>
<dbReference type="RefSeq" id="WP_055986318.1">
    <property type="nucleotide sequence ID" value="NZ_FMZQ01000005.1"/>
</dbReference>
<accession>A0A1G6NNC8</accession>
<evidence type="ECO:0000313" key="3">
    <source>
        <dbReference type="Proteomes" id="UP000199467"/>
    </source>
</evidence>
<feature type="domain" description="Solute-binding protein family 3/N-terminal" evidence="1">
    <location>
        <begin position="31"/>
        <end position="84"/>
    </location>
</feature>
<organism evidence="2 3">
    <name type="scientific">Ectopseudomonas chengduensis</name>
    <dbReference type="NCBI Taxonomy" id="489632"/>
    <lineage>
        <taxon>Bacteria</taxon>
        <taxon>Pseudomonadati</taxon>
        <taxon>Pseudomonadota</taxon>
        <taxon>Gammaproteobacteria</taxon>
        <taxon>Pseudomonadales</taxon>
        <taxon>Pseudomonadaceae</taxon>
        <taxon>Ectopseudomonas</taxon>
    </lineage>
</organism>
<protein>
    <submittedName>
        <fullName evidence="2">ABC-type amino acid transport substrate-binding protein</fullName>
    </submittedName>
</protein>
<dbReference type="AlphaFoldDB" id="A0A1G6NNC8"/>
<dbReference type="Gene3D" id="3.40.190.10">
    <property type="entry name" value="Periplasmic binding protein-like II"/>
    <property type="match status" value="2"/>
</dbReference>
<sequence length="279" mass="31044">MQPVRLCLFSTIMLTPAALAQTYVVGVEDLPFAPHYSLDGEGQYRGFAREVLDAFAADSGISLSYKALPVDQLLPALQRGEIDLKYPDSPYWAGAQKAGMTLHYSQAVVDYVDGVLVAPQRQGQALENIRRLAMVQGWTPRGYEDAIDSGQIQLSYSDDLRQMIRLALKQDTDGAYFNVVVATHYLDNIRARPGALVFDPKLPHTRGSFHLSSARHPQLIARFDRFLAERSAQVAALKASYRVEANLDSDYIGLEQWKVDFLERQKEKAGVQAPASSRP</sequence>
<evidence type="ECO:0000259" key="1">
    <source>
        <dbReference type="Pfam" id="PF00497"/>
    </source>
</evidence>
<proteinExistence type="predicted"/>
<dbReference type="Pfam" id="PF00497">
    <property type="entry name" value="SBP_bac_3"/>
    <property type="match status" value="1"/>
</dbReference>